<dbReference type="GO" id="GO:0043709">
    <property type="term" value="P:cell adhesion involved in single-species biofilm formation"/>
    <property type="evidence" value="ECO:0007669"/>
    <property type="project" value="TreeGrafter"/>
</dbReference>
<dbReference type="Pfam" id="PF00990">
    <property type="entry name" value="GGDEF"/>
    <property type="match status" value="1"/>
</dbReference>
<sequence>MTDLLPRPRTRRAREALAVQIEQAYAQLRTSLTVNILNGLIVVLIFWDVLGPRRLLAWLLALYAVTLLRYLVLREFEAPAKRSRQSHLDWGSLFMLGALASGLVWGTAGIVLFHPTSVAHQIFLAFVLGGMIAGALPLLSAIVPAFPLFAIPVAIPIMLELATAGTRLHLTMALLVLIFLVAMLVSSARFSRVFRESIELRIKLSSSIKEKEQEALLARIDTLTGIANRRLFDEALASEWRRAQRTETRLSLLIADIDHFKRYNDQLGHPAGDACLKKVAASMATAARRPGDLAARIGGEEFAFILPNTGYRDAGAIAERIREDILALQIPHPASPISDCVTISLGVAELRPKAGTSPQALIQAADDALYRAKSQGRNQVVATA</sequence>
<comment type="cofactor">
    <cofactor evidence="1">
        <name>Mg(2+)</name>
        <dbReference type="ChEBI" id="CHEBI:18420"/>
    </cofactor>
</comment>
<dbReference type="InterPro" id="IPR029787">
    <property type="entry name" value="Nucleotide_cyclase"/>
</dbReference>
<dbReference type="PANTHER" id="PTHR45138:SF9">
    <property type="entry name" value="DIGUANYLATE CYCLASE DGCM-RELATED"/>
    <property type="match status" value="1"/>
</dbReference>
<comment type="catalytic activity">
    <reaction evidence="3">
        <text>2 GTP = 3',3'-c-di-GMP + 2 diphosphate</text>
        <dbReference type="Rhea" id="RHEA:24898"/>
        <dbReference type="ChEBI" id="CHEBI:33019"/>
        <dbReference type="ChEBI" id="CHEBI:37565"/>
        <dbReference type="ChEBI" id="CHEBI:58805"/>
        <dbReference type="EC" id="2.7.7.65"/>
    </reaction>
</comment>
<dbReference type="InterPro" id="IPR000160">
    <property type="entry name" value="GGDEF_dom"/>
</dbReference>
<feature type="transmembrane region" description="Helical" evidence="4">
    <location>
        <begin position="55"/>
        <end position="72"/>
    </location>
</feature>
<dbReference type="GO" id="GO:0005886">
    <property type="term" value="C:plasma membrane"/>
    <property type="evidence" value="ECO:0007669"/>
    <property type="project" value="TreeGrafter"/>
</dbReference>
<reference evidence="6 7" key="1">
    <citation type="submission" date="2020-02" db="EMBL/GenBank/DDBJ databases">
        <title>Genome sequences of Thiorhodococcus mannitoliphagus and Thiorhodococcus minor, purple sulfur photosynthetic bacteria in the gammaproteobacterial family, Chromatiaceae.</title>
        <authorList>
            <person name="Aviles F.A."/>
            <person name="Meyer T.E."/>
            <person name="Kyndt J.A."/>
        </authorList>
    </citation>
    <scope>NUCLEOTIDE SEQUENCE [LARGE SCALE GENOMIC DNA]</scope>
    <source>
        <strain evidence="6 7">DSM 11518</strain>
    </source>
</reference>
<accession>A0A6M0JZG0</accession>
<protein>
    <recommendedName>
        <fullName evidence="2">diguanylate cyclase</fullName>
        <ecNumber evidence="2">2.7.7.65</ecNumber>
    </recommendedName>
</protein>
<dbReference type="PANTHER" id="PTHR45138">
    <property type="entry name" value="REGULATORY COMPONENTS OF SENSORY TRANSDUCTION SYSTEM"/>
    <property type="match status" value="1"/>
</dbReference>
<dbReference type="InterPro" id="IPR043128">
    <property type="entry name" value="Rev_trsase/Diguanyl_cyclase"/>
</dbReference>
<keyword evidence="4" id="KW-0812">Transmembrane</keyword>
<dbReference type="NCBIfam" id="TIGR00254">
    <property type="entry name" value="GGDEF"/>
    <property type="match status" value="1"/>
</dbReference>
<dbReference type="SMART" id="SM00267">
    <property type="entry name" value="GGDEF"/>
    <property type="match status" value="1"/>
</dbReference>
<dbReference type="GO" id="GO:0052621">
    <property type="term" value="F:diguanylate cyclase activity"/>
    <property type="evidence" value="ECO:0007669"/>
    <property type="project" value="UniProtKB-EC"/>
</dbReference>
<dbReference type="EC" id="2.7.7.65" evidence="2"/>
<evidence type="ECO:0000259" key="5">
    <source>
        <dbReference type="PROSITE" id="PS50887"/>
    </source>
</evidence>
<dbReference type="CDD" id="cd01949">
    <property type="entry name" value="GGDEF"/>
    <property type="match status" value="1"/>
</dbReference>
<feature type="transmembrane region" description="Helical" evidence="4">
    <location>
        <begin position="93"/>
        <end position="113"/>
    </location>
</feature>
<evidence type="ECO:0000256" key="3">
    <source>
        <dbReference type="ARBA" id="ARBA00034247"/>
    </source>
</evidence>
<keyword evidence="7" id="KW-1185">Reference proteome</keyword>
<keyword evidence="4" id="KW-1133">Transmembrane helix</keyword>
<dbReference type="EMBL" id="JAAIJQ010000016">
    <property type="protein sequence ID" value="NEV61737.1"/>
    <property type="molecule type" value="Genomic_DNA"/>
</dbReference>
<dbReference type="AlphaFoldDB" id="A0A6M0JZG0"/>
<dbReference type="Proteomes" id="UP000483379">
    <property type="component" value="Unassembled WGS sequence"/>
</dbReference>
<proteinExistence type="predicted"/>
<evidence type="ECO:0000313" key="7">
    <source>
        <dbReference type="Proteomes" id="UP000483379"/>
    </source>
</evidence>
<dbReference type="Gene3D" id="3.30.70.270">
    <property type="match status" value="1"/>
</dbReference>
<dbReference type="GO" id="GO:1902201">
    <property type="term" value="P:negative regulation of bacterial-type flagellum-dependent cell motility"/>
    <property type="evidence" value="ECO:0007669"/>
    <property type="project" value="TreeGrafter"/>
</dbReference>
<feature type="transmembrane region" description="Helical" evidence="4">
    <location>
        <begin position="119"/>
        <end position="139"/>
    </location>
</feature>
<dbReference type="RefSeq" id="WP_164452209.1">
    <property type="nucleotide sequence ID" value="NZ_JAAIJQ010000016.1"/>
</dbReference>
<evidence type="ECO:0000256" key="1">
    <source>
        <dbReference type="ARBA" id="ARBA00001946"/>
    </source>
</evidence>
<evidence type="ECO:0000256" key="2">
    <source>
        <dbReference type="ARBA" id="ARBA00012528"/>
    </source>
</evidence>
<name>A0A6M0JZG0_9GAMM</name>
<gene>
    <name evidence="6" type="ORF">G3446_07510</name>
</gene>
<organism evidence="6 7">
    <name type="scientific">Thiorhodococcus minor</name>
    <dbReference type="NCBI Taxonomy" id="57489"/>
    <lineage>
        <taxon>Bacteria</taxon>
        <taxon>Pseudomonadati</taxon>
        <taxon>Pseudomonadota</taxon>
        <taxon>Gammaproteobacteria</taxon>
        <taxon>Chromatiales</taxon>
        <taxon>Chromatiaceae</taxon>
        <taxon>Thiorhodococcus</taxon>
    </lineage>
</organism>
<evidence type="ECO:0000256" key="4">
    <source>
        <dbReference type="SAM" id="Phobius"/>
    </source>
</evidence>
<comment type="caution">
    <text evidence="6">The sequence shown here is derived from an EMBL/GenBank/DDBJ whole genome shotgun (WGS) entry which is preliminary data.</text>
</comment>
<feature type="domain" description="GGDEF" evidence="5">
    <location>
        <begin position="248"/>
        <end position="384"/>
    </location>
</feature>
<feature type="transmembrane region" description="Helical" evidence="4">
    <location>
        <begin position="32"/>
        <end position="49"/>
    </location>
</feature>
<dbReference type="FunFam" id="3.30.70.270:FF:000001">
    <property type="entry name" value="Diguanylate cyclase domain protein"/>
    <property type="match status" value="1"/>
</dbReference>
<dbReference type="SUPFAM" id="SSF55073">
    <property type="entry name" value="Nucleotide cyclase"/>
    <property type="match status" value="1"/>
</dbReference>
<feature type="transmembrane region" description="Helical" evidence="4">
    <location>
        <begin position="170"/>
        <end position="191"/>
    </location>
</feature>
<dbReference type="InterPro" id="IPR050469">
    <property type="entry name" value="Diguanylate_Cyclase"/>
</dbReference>
<evidence type="ECO:0000313" key="6">
    <source>
        <dbReference type="EMBL" id="NEV61737.1"/>
    </source>
</evidence>
<keyword evidence="4" id="KW-0472">Membrane</keyword>
<dbReference type="PROSITE" id="PS50887">
    <property type="entry name" value="GGDEF"/>
    <property type="match status" value="1"/>
</dbReference>